<dbReference type="Gene3D" id="3.40.50.1240">
    <property type="entry name" value="Phosphoglycerate mutase-like"/>
    <property type="match status" value="1"/>
</dbReference>
<gene>
    <name evidence="1" type="primary">sixA</name>
    <name evidence="1" type="ORF">CKO31_25825</name>
</gene>
<dbReference type="SUPFAM" id="SSF53254">
    <property type="entry name" value="Phosphoglycerate mutase-like"/>
    <property type="match status" value="1"/>
</dbReference>
<reference evidence="1 2" key="1">
    <citation type="journal article" date="2020" name="Microorganisms">
        <title>Osmotic Adaptation and Compatible Solute Biosynthesis of Phototrophic Bacteria as Revealed from Genome Analyses.</title>
        <authorList>
            <person name="Imhoff J.F."/>
            <person name="Rahn T."/>
            <person name="Kunzel S."/>
            <person name="Keller A."/>
            <person name="Neulinger S.C."/>
        </authorList>
    </citation>
    <scope>NUCLEOTIDE SEQUENCE [LARGE SCALE GENOMIC DNA]</scope>
    <source>
        <strain evidence="1 2">DSM 6210</strain>
    </source>
</reference>
<dbReference type="Proteomes" id="UP000748752">
    <property type="component" value="Unassembled WGS sequence"/>
</dbReference>
<sequence>MRIYLTQHGLALPKDVDPDRPLSSQGRDALRRLADFLGNADIQVGQVLHSGKPRAAQTAAILAEALLTDGQPRTHADLGPNDPVETLSAAIMTWSVDTLIVGHLPYLGRLASSLLVDDPDRPLLAFQPGTMACLEQDAQRRWA</sequence>
<accession>A0ABS1CQ65</accession>
<protein>
    <submittedName>
        <fullName evidence="1">Phosphohistidine phosphatase SixA</fullName>
    </submittedName>
</protein>
<dbReference type="RefSeq" id="WP_200243930.1">
    <property type="nucleotide sequence ID" value="NZ_NRRV01000248.1"/>
</dbReference>
<organism evidence="1 2">
    <name type="scientific">Thiohalocapsa halophila</name>
    <dbReference type="NCBI Taxonomy" id="69359"/>
    <lineage>
        <taxon>Bacteria</taxon>
        <taxon>Pseudomonadati</taxon>
        <taxon>Pseudomonadota</taxon>
        <taxon>Gammaproteobacteria</taxon>
        <taxon>Chromatiales</taxon>
        <taxon>Chromatiaceae</taxon>
        <taxon>Thiohalocapsa</taxon>
    </lineage>
</organism>
<evidence type="ECO:0000313" key="1">
    <source>
        <dbReference type="EMBL" id="MBK1634071.1"/>
    </source>
</evidence>
<comment type="caution">
    <text evidence="1">The sequence shown here is derived from an EMBL/GenBank/DDBJ whole genome shotgun (WGS) entry which is preliminary data.</text>
</comment>
<dbReference type="NCBIfam" id="TIGR00249">
    <property type="entry name" value="sixA"/>
    <property type="match status" value="1"/>
</dbReference>
<dbReference type="Pfam" id="PF00300">
    <property type="entry name" value="His_Phos_1"/>
    <property type="match status" value="1"/>
</dbReference>
<dbReference type="InterPro" id="IPR013078">
    <property type="entry name" value="His_Pase_superF_clade-1"/>
</dbReference>
<name>A0ABS1CQ65_9GAMM</name>
<dbReference type="CDD" id="cd07067">
    <property type="entry name" value="HP_PGM_like"/>
    <property type="match status" value="1"/>
</dbReference>
<feature type="non-terminal residue" evidence="1">
    <location>
        <position position="143"/>
    </location>
</feature>
<keyword evidence="2" id="KW-1185">Reference proteome</keyword>
<evidence type="ECO:0000313" key="2">
    <source>
        <dbReference type="Proteomes" id="UP000748752"/>
    </source>
</evidence>
<dbReference type="EMBL" id="NRRV01000248">
    <property type="protein sequence ID" value="MBK1634071.1"/>
    <property type="molecule type" value="Genomic_DNA"/>
</dbReference>
<proteinExistence type="predicted"/>
<dbReference type="InterPro" id="IPR004449">
    <property type="entry name" value="SixA"/>
</dbReference>
<dbReference type="InterPro" id="IPR029033">
    <property type="entry name" value="His_PPase_superfam"/>
</dbReference>